<organism evidence="1 2">
    <name type="scientific">Staurois parvus</name>
    <dbReference type="NCBI Taxonomy" id="386267"/>
    <lineage>
        <taxon>Eukaryota</taxon>
        <taxon>Metazoa</taxon>
        <taxon>Chordata</taxon>
        <taxon>Craniata</taxon>
        <taxon>Vertebrata</taxon>
        <taxon>Euteleostomi</taxon>
        <taxon>Amphibia</taxon>
        <taxon>Batrachia</taxon>
        <taxon>Anura</taxon>
        <taxon>Neobatrachia</taxon>
        <taxon>Ranoidea</taxon>
        <taxon>Ranidae</taxon>
        <taxon>Staurois</taxon>
    </lineage>
</organism>
<feature type="non-terminal residue" evidence="1">
    <location>
        <position position="1"/>
    </location>
</feature>
<evidence type="ECO:0000313" key="2">
    <source>
        <dbReference type="Proteomes" id="UP001162483"/>
    </source>
</evidence>
<dbReference type="Proteomes" id="UP001162483">
    <property type="component" value="Unassembled WGS sequence"/>
</dbReference>
<keyword evidence="2" id="KW-1185">Reference proteome</keyword>
<comment type="caution">
    <text evidence="1">The sequence shown here is derived from an EMBL/GenBank/DDBJ whole genome shotgun (WGS) entry which is preliminary data.</text>
</comment>
<dbReference type="EMBL" id="CATNWA010017205">
    <property type="protein sequence ID" value="CAI9598808.1"/>
    <property type="molecule type" value="Genomic_DNA"/>
</dbReference>
<sequence length="60" mass="6481">IPKLFPQSCEHEIVQNVLLLTVSNFCALCAATCADPALSFSVAYHFVAELLLFPVASTLL</sequence>
<accession>A0ABN9FQL5</accession>
<protein>
    <submittedName>
        <fullName evidence="1">Uncharacterized protein</fullName>
    </submittedName>
</protein>
<gene>
    <name evidence="1" type="ORF">SPARVUS_LOCUS12491002</name>
</gene>
<evidence type="ECO:0000313" key="1">
    <source>
        <dbReference type="EMBL" id="CAI9598808.1"/>
    </source>
</evidence>
<name>A0ABN9FQL5_9NEOB</name>
<reference evidence="1" key="1">
    <citation type="submission" date="2023-05" db="EMBL/GenBank/DDBJ databases">
        <authorList>
            <person name="Stuckert A."/>
        </authorList>
    </citation>
    <scope>NUCLEOTIDE SEQUENCE</scope>
</reference>
<proteinExistence type="predicted"/>